<dbReference type="SUPFAM" id="SSF53300">
    <property type="entry name" value="vWA-like"/>
    <property type="match status" value="1"/>
</dbReference>
<dbReference type="Gene3D" id="3.40.50.410">
    <property type="entry name" value="von Willebrand factor, type A domain"/>
    <property type="match status" value="1"/>
</dbReference>
<reference evidence="5" key="1">
    <citation type="submission" date="2025-08" db="UniProtKB">
        <authorList>
            <consortium name="RefSeq"/>
        </authorList>
    </citation>
    <scope>IDENTIFICATION</scope>
    <source>
        <tissue evidence="5">Testes</tissue>
    </source>
</reference>
<gene>
    <name evidence="5" type="primary">LOC102804109</name>
</gene>
<evidence type="ECO:0000256" key="2">
    <source>
        <dbReference type="SAM" id="Phobius"/>
    </source>
</evidence>
<dbReference type="GeneID" id="102804109"/>
<evidence type="ECO:0000259" key="3">
    <source>
        <dbReference type="PROSITE" id="PS50234"/>
    </source>
</evidence>
<dbReference type="PROSITE" id="PS50234">
    <property type="entry name" value="VWFA"/>
    <property type="match status" value="1"/>
</dbReference>
<feature type="region of interest" description="Disordered" evidence="1">
    <location>
        <begin position="436"/>
        <end position="465"/>
    </location>
</feature>
<dbReference type="InterPro" id="IPR051266">
    <property type="entry name" value="CLCR"/>
</dbReference>
<evidence type="ECO:0000313" key="5">
    <source>
        <dbReference type="RefSeq" id="XP_006822873.1"/>
    </source>
</evidence>
<dbReference type="PANTHER" id="PTHR10579">
    <property type="entry name" value="CALCIUM-ACTIVATED CHLORIDE CHANNEL REGULATOR"/>
    <property type="match status" value="1"/>
</dbReference>
<accession>A0ABM0MS82</accession>
<dbReference type="Pfam" id="PF00092">
    <property type="entry name" value="VWA"/>
    <property type="match status" value="1"/>
</dbReference>
<feature type="compositionally biased region" description="Polar residues" evidence="1">
    <location>
        <begin position="454"/>
        <end position="465"/>
    </location>
</feature>
<dbReference type="InterPro" id="IPR002035">
    <property type="entry name" value="VWF_A"/>
</dbReference>
<feature type="transmembrane region" description="Helical" evidence="2">
    <location>
        <begin position="608"/>
        <end position="633"/>
    </location>
</feature>
<organism evidence="4 5">
    <name type="scientific">Saccoglossus kowalevskii</name>
    <name type="common">Acorn worm</name>
    <dbReference type="NCBI Taxonomy" id="10224"/>
    <lineage>
        <taxon>Eukaryota</taxon>
        <taxon>Metazoa</taxon>
        <taxon>Hemichordata</taxon>
        <taxon>Enteropneusta</taxon>
        <taxon>Harrimaniidae</taxon>
        <taxon>Saccoglossus</taxon>
    </lineage>
</organism>
<dbReference type="InterPro" id="IPR036465">
    <property type="entry name" value="vWFA_dom_sf"/>
</dbReference>
<keyword evidence="2" id="KW-1133">Transmembrane helix</keyword>
<sequence>MREHVDFADGANPPGAGCDATLTVPEFRIVKQQSTRNTLVLDVSGSMSGDRIVILRQACNLYISSWVSDGSELGMVKFNSLAEILSTLVTIDAGTRADLLTEIPATVGGSTSIGAGLQKGIQVLQEGDNSTTGGCLVLITDGEENTSPMISDVLPNLISKGICVDVIAVTQAAADSLEPLTTATGGRIYLASLSNSSNALAEALAAIATRGQSELDQAVSIYSDARLIDGGAIFEFSLAIDASIGKDTEFTFTYLGDQAIEVTLHTPDGSIINKDSASYDLDSTFKMVTIKIEGIADVGSWTASIYNPSSVEQQVYVMVRSKSGKPGEYPITVRSEWSANTINPPEKLILYVTVSKGAMPVLNAHVVATVERPSGDSVQLIMADSGSGADITKDDGVYSSYFTAFAGDDRYSVKVEVVDAGDDTVISPSRIVGYGSFTDPERVSGEAQPDDESTGTFQRTTNGGSVSCDGSTECSGLYDFYSPAKIVDLRVTKISYDDRHITIQFTAPGDDLDFGDATSYEIWMHTDFSTMHSNHEDTTNTTQDLFIEGVLSSPKSPGQTETFTIIVPTQGDIAYVFCVVAIDDGGNKSPRSNIVSASMKYFPQPTSYLVTIIVISVIAVVLLAVFITTLVCIKHKNRPKPGLGPVA</sequence>
<dbReference type="InterPro" id="IPR013783">
    <property type="entry name" value="Ig-like_fold"/>
</dbReference>
<name>A0ABM0MS82_SACKO</name>
<keyword evidence="4" id="KW-1185">Reference proteome</keyword>
<dbReference type="Gene3D" id="2.60.40.10">
    <property type="entry name" value="Immunoglobulins"/>
    <property type="match status" value="1"/>
</dbReference>
<feature type="domain" description="VWFA" evidence="3">
    <location>
        <begin position="36"/>
        <end position="207"/>
    </location>
</feature>
<keyword evidence="2" id="KW-0472">Membrane</keyword>
<dbReference type="CDD" id="cd00198">
    <property type="entry name" value="vWFA"/>
    <property type="match status" value="1"/>
</dbReference>
<dbReference type="PANTHER" id="PTHR10579:SF177">
    <property type="entry name" value="CALCIUM-ACTIVATED CHLORIDE CHANNEL REGULATOR 4-LIKE PROTEIN"/>
    <property type="match status" value="1"/>
</dbReference>
<dbReference type="RefSeq" id="XP_006822873.1">
    <property type="nucleotide sequence ID" value="XM_006822810.1"/>
</dbReference>
<evidence type="ECO:0000313" key="4">
    <source>
        <dbReference type="Proteomes" id="UP000694865"/>
    </source>
</evidence>
<evidence type="ECO:0000256" key="1">
    <source>
        <dbReference type="SAM" id="MobiDB-lite"/>
    </source>
</evidence>
<dbReference type="Proteomes" id="UP000694865">
    <property type="component" value="Unplaced"/>
</dbReference>
<keyword evidence="2" id="KW-0812">Transmembrane</keyword>
<proteinExistence type="predicted"/>
<dbReference type="SMART" id="SM00327">
    <property type="entry name" value="VWA"/>
    <property type="match status" value="1"/>
</dbReference>
<protein>
    <submittedName>
        <fullName evidence="5">Calcium-activated chloride channel regulator 4-like</fullName>
    </submittedName>
</protein>